<protein>
    <submittedName>
        <fullName evidence="1">Uncharacterized protein</fullName>
    </submittedName>
</protein>
<sequence length="51" mass="5919">MPAADHIDQTSHCNQIIFLYIEYLILENAKKTVDELNCQDGGTEIEIKEFY</sequence>
<dbReference type="Proteomes" id="UP000054815">
    <property type="component" value="Unassembled WGS sequence"/>
</dbReference>
<organism evidence="1 2">
    <name type="scientific">Trichinella pseudospiralis</name>
    <name type="common">Parasitic roundworm</name>
    <dbReference type="NCBI Taxonomy" id="6337"/>
    <lineage>
        <taxon>Eukaryota</taxon>
        <taxon>Metazoa</taxon>
        <taxon>Ecdysozoa</taxon>
        <taxon>Nematoda</taxon>
        <taxon>Enoplea</taxon>
        <taxon>Dorylaimia</taxon>
        <taxon>Trichinellida</taxon>
        <taxon>Trichinellidae</taxon>
        <taxon>Trichinella</taxon>
    </lineage>
</organism>
<name>A0A0V0YM33_TRIPS</name>
<gene>
    <name evidence="1" type="ORF">T4E_8160</name>
</gene>
<dbReference type="AlphaFoldDB" id="A0A0V0YM33"/>
<evidence type="ECO:0000313" key="1">
    <source>
        <dbReference type="EMBL" id="KRY01232.1"/>
    </source>
</evidence>
<reference evidence="1 2" key="1">
    <citation type="submission" date="2015-01" db="EMBL/GenBank/DDBJ databases">
        <title>Evolution of Trichinella species and genotypes.</title>
        <authorList>
            <person name="Korhonen P.K."/>
            <person name="Edoardo P."/>
            <person name="Giuseppe L.R."/>
            <person name="Gasser R.B."/>
        </authorList>
    </citation>
    <scope>NUCLEOTIDE SEQUENCE [LARGE SCALE GENOMIC DNA]</scope>
    <source>
        <strain evidence="1">ISS141</strain>
    </source>
</reference>
<comment type="caution">
    <text evidence="1">The sequence shown here is derived from an EMBL/GenBank/DDBJ whole genome shotgun (WGS) entry which is preliminary data.</text>
</comment>
<evidence type="ECO:0000313" key="2">
    <source>
        <dbReference type="Proteomes" id="UP000054815"/>
    </source>
</evidence>
<proteinExistence type="predicted"/>
<accession>A0A0V0YM33</accession>
<dbReference type="EMBL" id="JYDU01000004">
    <property type="protein sequence ID" value="KRY01232.1"/>
    <property type="molecule type" value="Genomic_DNA"/>
</dbReference>